<dbReference type="EMBL" id="BAFK01000002">
    <property type="protein sequence ID" value="GAB57521.1"/>
    <property type="molecule type" value="Genomic_DNA"/>
</dbReference>
<sequence>MTINKIGNALLGPVALTVGILRCQTLSCSLILTVCYAQATLTFTEITARENCPQ</sequence>
<dbReference type="Proteomes" id="UP000004374">
    <property type="component" value="Unassembled WGS sequence"/>
</dbReference>
<dbReference type="AlphaFoldDB" id="I1DTZ3"/>
<organism evidence="1 2">
    <name type="scientific">Rheinheimera nanhaiensis E407-8</name>
    <dbReference type="NCBI Taxonomy" id="562729"/>
    <lineage>
        <taxon>Bacteria</taxon>
        <taxon>Pseudomonadati</taxon>
        <taxon>Pseudomonadota</taxon>
        <taxon>Gammaproteobacteria</taxon>
        <taxon>Chromatiales</taxon>
        <taxon>Chromatiaceae</taxon>
        <taxon>Rheinheimera</taxon>
    </lineage>
</organism>
<evidence type="ECO:0000313" key="2">
    <source>
        <dbReference type="Proteomes" id="UP000004374"/>
    </source>
</evidence>
<proteinExistence type="predicted"/>
<evidence type="ECO:0000313" key="1">
    <source>
        <dbReference type="EMBL" id="GAB57521.1"/>
    </source>
</evidence>
<dbReference type="STRING" id="562729.RNAN_0489"/>
<reference evidence="1 2" key="1">
    <citation type="journal article" date="2012" name="J. Bacteriol.">
        <title>Genome Sequence of the Protease-Producing Bacterium Rheinheimera nanhaiensis E407-8T, Isolated from Deep-Sea Sediment of the South China Sea.</title>
        <authorList>
            <person name="Zhang X.-Y."/>
            <person name="Zhang Y.-J."/>
            <person name="Qin Q.-L."/>
            <person name="Xie B.-B."/>
            <person name="Chen X.-L."/>
            <person name="Zhou B.-C."/>
            <person name="Zhang Y.-Z."/>
        </authorList>
    </citation>
    <scope>NUCLEOTIDE SEQUENCE [LARGE SCALE GENOMIC DNA]</scope>
    <source>
        <strain evidence="1 2">E407-8</strain>
    </source>
</reference>
<protein>
    <submittedName>
        <fullName evidence="1">Uncharacterized protein</fullName>
    </submittedName>
</protein>
<name>I1DTZ3_9GAMM</name>
<keyword evidence="2" id="KW-1185">Reference proteome</keyword>
<comment type="caution">
    <text evidence="1">The sequence shown here is derived from an EMBL/GenBank/DDBJ whole genome shotgun (WGS) entry which is preliminary data.</text>
</comment>
<accession>I1DTZ3</accession>
<gene>
    <name evidence="1" type="ORF">RNAN_0489</name>
</gene>